<proteinExistence type="predicted"/>
<dbReference type="Proteomes" id="UP001501821">
    <property type="component" value="Unassembled WGS sequence"/>
</dbReference>
<evidence type="ECO:0000313" key="1">
    <source>
        <dbReference type="EMBL" id="GAA3834920.1"/>
    </source>
</evidence>
<dbReference type="RefSeq" id="WP_344778849.1">
    <property type="nucleotide sequence ID" value="NZ_BAABAH010000021.1"/>
</dbReference>
<accession>A0ABP7J5N9</accession>
<comment type="caution">
    <text evidence="1">The sequence shown here is derived from an EMBL/GenBank/DDBJ whole genome shotgun (WGS) entry which is preliminary data.</text>
</comment>
<name>A0ABP7J5N9_9ACTN</name>
<organism evidence="1 2">
    <name type="scientific">Nocardioides panacisoli</name>
    <dbReference type="NCBI Taxonomy" id="627624"/>
    <lineage>
        <taxon>Bacteria</taxon>
        <taxon>Bacillati</taxon>
        <taxon>Actinomycetota</taxon>
        <taxon>Actinomycetes</taxon>
        <taxon>Propionibacteriales</taxon>
        <taxon>Nocardioidaceae</taxon>
        <taxon>Nocardioides</taxon>
    </lineage>
</organism>
<gene>
    <name evidence="1" type="ORF">GCM10022242_39920</name>
</gene>
<keyword evidence="2" id="KW-1185">Reference proteome</keyword>
<sequence length="84" mass="8674">MEIYMNQPNDAIAFAASTAALVALPCATSALRTDVQGTRVFAAWDAVDATVVVKRERTAGIGMGHLGFATPTAAQGSPAWSPPL</sequence>
<evidence type="ECO:0000313" key="2">
    <source>
        <dbReference type="Proteomes" id="UP001501821"/>
    </source>
</evidence>
<protein>
    <submittedName>
        <fullName evidence="1">Uncharacterized protein</fullName>
    </submittedName>
</protein>
<reference evidence="2" key="1">
    <citation type="journal article" date="2019" name="Int. J. Syst. Evol. Microbiol.">
        <title>The Global Catalogue of Microorganisms (GCM) 10K type strain sequencing project: providing services to taxonomists for standard genome sequencing and annotation.</title>
        <authorList>
            <consortium name="The Broad Institute Genomics Platform"/>
            <consortium name="The Broad Institute Genome Sequencing Center for Infectious Disease"/>
            <person name="Wu L."/>
            <person name="Ma J."/>
        </authorList>
    </citation>
    <scope>NUCLEOTIDE SEQUENCE [LARGE SCALE GENOMIC DNA]</scope>
    <source>
        <strain evidence="2">JCM 16953</strain>
    </source>
</reference>
<dbReference type="EMBL" id="BAABAH010000021">
    <property type="protein sequence ID" value="GAA3834920.1"/>
    <property type="molecule type" value="Genomic_DNA"/>
</dbReference>